<gene>
    <name evidence="7" type="ORF">IO98_06495</name>
</gene>
<dbReference type="STRING" id="29354.IO98_06495"/>
<protein>
    <submittedName>
        <fullName evidence="7">Uncharacterized protein</fullName>
    </submittedName>
</protein>
<dbReference type="EMBL" id="JPME01000008">
    <property type="protein sequence ID" value="KEZ91020.1"/>
    <property type="molecule type" value="Genomic_DNA"/>
</dbReference>
<organism evidence="7 8">
    <name type="scientific">Lacrimispora celerecrescens</name>
    <dbReference type="NCBI Taxonomy" id="29354"/>
    <lineage>
        <taxon>Bacteria</taxon>
        <taxon>Bacillati</taxon>
        <taxon>Bacillota</taxon>
        <taxon>Clostridia</taxon>
        <taxon>Lachnospirales</taxon>
        <taxon>Lachnospiraceae</taxon>
        <taxon>Lacrimispora</taxon>
    </lineage>
</organism>
<reference evidence="7 8" key="1">
    <citation type="submission" date="2014-07" db="EMBL/GenBank/DDBJ databases">
        <title>Draft genome of Clostridium celerecrescens 152B isolated from sediments associated with methane hydrate from Krishna Godavari basin.</title>
        <authorList>
            <person name="Honkalas V.S."/>
            <person name="Dabir A.P."/>
            <person name="Arora P."/>
            <person name="Dhakephalkar P.K."/>
        </authorList>
    </citation>
    <scope>NUCLEOTIDE SEQUENCE [LARGE SCALE GENOMIC DNA]</scope>
    <source>
        <strain evidence="7 8">152B</strain>
    </source>
</reference>
<dbReference type="GO" id="GO:0003700">
    <property type="term" value="F:DNA-binding transcription factor activity"/>
    <property type="evidence" value="ECO:0007669"/>
    <property type="project" value="TreeGrafter"/>
</dbReference>
<dbReference type="PROSITE" id="PS00356">
    <property type="entry name" value="HTH_LACI_1"/>
    <property type="match status" value="1"/>
</dbReference>
<dbReference type="SUPFAM" id="SSF47413">
    <property type="entry name" value="lambda repressor-like DNA-binding domains"/>
    <property type="match status" value="1"/>
</dbReference>
<keyword evidence="3" id="KW-0238">DNA-binding</keyword>
<dbReference type="InterPro" id="IPR028082">
    <property type="entry name" value="Peripla_BP_I"/>
</dbReference>
<dbReference type="RefSeq" id="WP_038279204.1">
    <property type="nucleotide sequence ID" value="NZ_JPME01000008.1"/>
</dbReference>
<dbReference type="PANTHER" id="PTHR30146">
    <property type="entry name" value="LACI-RELATED TRANSCRIPTIONAL REPRESSOR"/>
    <property type="match status" value="1"/>
</dbReference>
<keyword evidence="4" id="KW-0804">Transcription</keyword>
<evidence type="ECO:0000259" key="5">
    <source>
        <dbReference type="PROSITE" id="PS50932"/>
    </source>
</evidence>
<dbReference type="SMART" id="SM00354">
    <property type="entry name" value="HTH_LACI"/>
    <property type="match status" value="1"/>
</dbReference>
<evidence type="ECO:0000256" key="2">
    <source>
        <dbReference type="ARBA" id="ARBA00023015"/>
    </source>
</evidence>
<dbReference type="Pfam" id="PF00356">
    <property type="entry name" value="LacI"/>
    <property type="match status" value="1"/>
</dbReference>
<feature type="domain" description="HTH cro/C1-type" evidence="6">
    <location>
        <begin position="3"/>
        <end position="46"/>
    </location>
</feature>
<dbReference type="PANTHER" id="PTHR30146:SF151">
    <property type="entry name" value="HTH-TYPE TRANSCRIPTIONAL REPRESSOR CYTR"/>
    <property type="match status" value="1"/>
</dbReference>
<dbReference type="Pfam" id="PF00532">
    <property type="entry name" value="Peripla_BP_1"/>
    <property type="match status" value="1"/>
</dbReference>
<dbReference type="PROSITE" id="PS50943">
    <property type="entry name" value="HTH_CROC1"/>
    <property type="match status" value="1"/>
</dbReference>
<evidence type="ECO:0000313" key="8">
    <source>
        <dbReference type="Proteomes" id="UP000028525"/>
    </source>
</evidence>
<sequence length="339" mass="38107">MKTIKDVAAYSGVSLTTVSRVVNGSDKVSPKTKAKVDQAIKELGYFPNNAARSLVKKQTDSIAILLRNIHDPFFTDLIRGIEDASALLGRNVIFCSPGRDEKVRDRYIEYLTNGISDAIILYGSLFSDKAMIEHLQEVGFPFLLIENNFQMMPVNQFLIDNVTGAKDAVNYLISHNHKRIAHVMGNPNKKVILERFSGYMETMQDNGLIIQDYYIQNTLNDSSLSLPNFREMMAHPEGERPTAIFCSNDKIAMQVINELQQSGFKVPEDVSVVGFDNLITYGFSYRGPRITSIQQPLYQIGYDSILSIDGMLQGSITTPINKFYQATLEEHETVCFCTE</sequence>
<dbReference type="SUPFAM" id="SSF53822">
    <property type="entry name" value="Periplasmic binding protein-like I"/>
    <property type="match status" value="1"/>
</dbReference>
<evidence type="ECO:0000259" key="6">
    <source>
        <dbReference type="PROSITE" id="PS50943"/>
    </source>
</evidence>
<dbReference type="OrthoDB" id="9775106at2"/>
<keyword evidence="8" id="KW-1185">Reference proteome</keyword>
<feature type="domain" description="HTH lacI-type" evidence="5">
    <location>
        <begin position="2"/>
        <end position="56"/>
    </location>
</feature>
<dbReference type="Gene3D" id="1.10.260.40">
    <property type="entry name" value="lambda repressor-like DNA-binding domains"/>
    <property type="match status" value="1"/>
</dbReference>
<dbReference type="Proteomes" id="UP000028525">
    <property type="component" value="Unassembled WGS sequence"/>
</dbReference>
<dbReference type="Gene3D" id="3.40.50.2300">
    <property type="match status" value="2"/>
</dbReference>
<keyword evidence="2" id="KW-0805">Transcription regulation</keyword>
<dbReference type="PROSITE" id="PS50932">
    <property type="entry name" value="HTH_LACI_2"/>
    <property type="match status" value="1"/>
</dbReference>
<evidence type="ECO:0000256" key="1">
    <source>
        <dbReference type="ARBA" id="ARBA00022491"/>
    </source>
</evidence>
<dbReference type="CDD" id="cd01392">
    <property type="entry name" value="HTH_LacI"/>
    <property type="match status" value="1"/>
</dbReference>
<evidence type="ECO:0000256" key="4">
    <source>
        <dbReference type="ARBA" id="ARBA00023163"/>
    </source>
</evidence>
<name>A0A084JPY6_9FIRM</name>
<dbReference type="AlphaFoldDB" id="A0A084JPY6"/>
<dbReference type="InterPro" id="IPR000843">
    <property type="entry name" value="HTH_LacI"/>
</dbReference>
<dbReference type="CDD" id="cd06267">
    <property type="entry name" value="PBP1_LacI_sugar_binding-like"/>
    <property type="match status" value="1"/>
</dbReference>
<comment type="caution">
    <text evidence="7">The sequence shown here is derived from an EMBL/GenBank/DDBJ whole genome shotgun (WGS) entry which is preliminary data.</text>
</comment>
<evidence type="ECO:0000313" key="7">
    <source>
        <dbReference type="EMBL" id="KEZ91020.1"/>
    </source>
</evidence>
<dbReference type="GO" id="GO:0000976">
    <property type="term" value="F:transcription cis-regulatory region binding"/>
    <property type="evidence" value="ECO:0007669"/>
    <property type="project" value="TreeGrafter"/>
</dbReference>
<dbReference type="PRINTS" id="PR00036">
    <property type="entry name" value="HTHLACI"/>
</dbReference>
<dbReference type="InterPro" id="IPR001761">
    <property type="entry name" value="Peripla_BP/Lac1_sug-bd_dom"/>
</dbReference>
<accession>A0A084JPY6</accession>
<evidence type="ECO:0000256" key="3">
    <source>
        <dbReference type="ARBA" id="ARBA00023125"/>
    </source>
</evidence>
<dbReference type="InterPro" id="IPR010982">
    <property type="entry name" value="Lambda_DNA-bd_dom_sf"/>
</dbReference>
<proteinExistence type="predicted"/>
<keyword evidence="1" id="KW-0678">Repressor</keyword>
<dbReference type="InterPro" id="IPR001387">
    <property type="entry name" value="Cro/C1-type_HTH"/>
</dbReference>